<keyword evidence="1" id="KW-1185">Reference proteome</keyword>
<dbReference type="Proteomes" id="UP000887564">
    <property type="component" value="Unplaced"/>
</dbReference>
<evidence type="ECO:0000313" key="2">
    <source>
        <dbReference type="WBParaSite" id="PEQ_0001036501-mRNA-1"/>
    </source>
</evidence>
<evidence type="ECO:0000313" key="1">
    <source>
        <dbReference type="Proteomes" id="UP000887564"/>
    </source>
</evidence>
<name>A0A914RV46_PAREQ</name>
<dbReference type="AlphaFoldDB" id="A0A914RV46"/>
<protein>
    <submittedName>
        <fullName evidence="2">Uncharacterized protein</fullName>
    </submittedName>
</protein>
<proteinExistence type="predicted"/>
<sequence>MQGFLMQHQLHPQLHNVHLQAQCPFPHAMLADAMRIMKGRWLSKHFSANEMEQLRIAVQRLIVDNEQKNIQINSLRNALDEHCRNERELAAFSSPSSVMLRAAANPGEFQQPFDINAQLRKLLTVSSVDRIPTLMSMVKK</sequence>
<accession>A0A914RV46</accession>
<reference evidence="2" key="1">
    <citation type="submission" date="2022-11" db="UniProtKB">
        <authorList>
            <consortium name="WormBaseParasite"/>
        </authorList>
    </citation>
    <scope>IDENTIFICATION</scope>
</reference>
<organism evidence="1 2">
    <name type="scientific">Parascaris equorum</name>
    <name type="common">Equine roundworm</name>
    <dbReference type="NCBI Taxonomy" id="6256"/>
    <lineage>
        <taxon>Eukaryota</taxon>
        <taxon>Metazoa</taxon>
        <taxon>Ecdysozoa</taxon>
        <taxon>Nematoda</taxon>
        <taxon>Chromadorea</taxon>
        <taxon>Rhabditida</taxon>
        <taxon>Spirurina</taxon>
        <taxon>Ascaridomorpha</taxon>
        <taxon>Ascaridoidea</taxon>
        <taxon>Ascarididae</taxon>
        <taxon>Parascaris</taxon>
    </lineage>
</organism>
<dbReference type="WBParaSite" id="PEQ_0001036501-mRNA-1">
    <property type="protein sequence ID" value="PEQ_0001036501-mRNA-1"/>
    <property type="gene ID" value="PEQ_0001036501"/>
</dbReference>